<evidence type="ECO:0000313" key="2">
    <source>
        <dbReference type="EMBL" id="MFI6496682.1"/>
    </source>
</evidence>
<feature type="region of interest" description="Disordered" evidence="1">
    <location>
        <begin position="57"/>
        <end position="77"/>
    </location>
</feature>
<organism evidence="2 3">
    <name type="scientific">Nonomuraea typhae</name>
    <dbReference type="NCBI Taxonomy" id="2603600"/>
    <lineage>
        <taxon>Bacteria</taxon>
        <taxon>Bacillati</taxon>
        <taxon>Actinomycetota</taxon>
        <taxon>Actinomycetes</taxon>
        <taxon>Streptosporangiales</taxon>
        <taxon>Streptosporangiaceae</taxon>
        <taxon>Nonomuraea</taxon>
    </lineage>
</organism>
<accession>A0ABW7YLT1</accession>
<dbReference type="RefSeq" id="WP_397078949.1">
    <property type="nucleotide sequence ID" value="NZ_JBITGY010000001.1"/>
</dbReference>
<sequence>MRVIIPPFLRRAAIGLLVPAGLVAAVRHRVLAGLRHRVLAVAATAAATAPAGAAISSLLERPPQPPAAEPSGTPPRR</sequence>
<keyword evidence="3" id="KW-1185">Reference proteome</keyword>
<dbReference type="EMBL" id="JBITGY010000001">
    <property type="protein sequence ID" value="MFI6496682.1"/>
    <property type="molecule type" value="Genomic_DNA"/>
</dbReference>
<evidence type="ECO:0000313" key="3">
    <source>
        <dbReference type="Proteomes" id="UP001612741"/>
    </source>
</evidence>
<gene>
    <name evidence="2" type="ORF">ACIBG2_04830</name>
</gene>
<dbReference type="Proteomes" id="UP001612741">
    <property type="component" value="Unassembled WGS sequence"/>
</dbReference>
<evidence type="ECO:0000256" key="1">
    <source>
        <dbReference type="SAM" id="MobiDB-lite"/>
    </source>
</evidence>
<protein>
    <submittedName>
        <fullName evidence="2">Uncharacterized protein</fullName>
    </submittedName>
</protein>
<name>A0ABW7YLT1_9ACTN</name>
<proteinExistence type="predicted"/>
<reference evidence="2 3" key="1">
    <citation type="submission" date="2024-10" db="EMBL/GenBank/DDBJ databases">
        <title>The Natural Products Discovery Center: Release of the First 8490 Sequenced Strains for Exploring Actinobacteria Biosynthetic Diversity.</title>
        <authorList>
            <person name="Kalkreuter E."/>
            <person name="Kautsar S.A."/>
            <person name="Yang D."/>
            <person name="Bader C.D."/>
            <person name="Teijaro C.N."/>
            <person name="Fluegel L."/>
            <person name="Davis C.M."/>
            <person name="Simpson J.R."/>
            <person name="Lauterbach L."/>
            <person name="Steele A.D."/>
            <person name="Gui C."/>
            <person name="Meng S."/>
            <person name="Li G."/>
            <person name="Viehrig K."/>
            <person name="Ye F."/>
            <person name="Su P."/>
            <person name="Kiefer A.F."/>
            <person name="Nichols A."/>
            <person name="Cepeda A.J."/>
            <person name="Yan W."/>
            <person name="Fan B."/>
            <person name="Jiang Y."/>
            <person name="Adhikari A."/>
            <person name="Zheng C.-J."/>
            <person name="Schuster L."/>
            <person name="Cowan T.M."/>
            <person name="Smanski M.J."/>
            <person name="Chevrette M.G."/>
            <person name="De Carvalho L.P.S."/>
            <person name="Shen B."/>
        </authorList>
    </citation>
    <scope>NUCLEOTIDE SEQUENCE [LARGE SCALE GENOMIC DNA]</scope>
    <source>
        <strain evidence="2 3">NPDC050545</strain>
    </source>
</reference>
<comment type="caution">
    <text evidence="2">The sequence shown here is derived from an EMBL/GenBank/DDBJ whole genome shotgun (WGS) entry which is preliminary data.</text>
</comment>